<reference evidence="2 3" key="1">
    <citation type="submission" date="2022-10" db="EMBL/GenBank/DDBJ databases">
        <title>Draft genome sequence of Streptomyces sp. YSPA8.</title>
        <authorList>
            <person name="Moriuchi R."/>
            <person name="Dohra H."/>
            <person name="Yamamura H."/>
            <person name="Kodani S."/>
        </authorList>
    </citation>
    <scope>NUCLEOTIDE SEQUENCE [LARGE SCALE GENOMIC DNA]</scope>
    <source>
        <strain evidence="2 3">YSPA8</strain>
    </source>
</reference>
<sequence length="436" mass="48361">MPQSDQWITATKGRIATDGYSWMQAVHWAHEHADYTAPRPHGPQSINETTLVIAQELSRLNPCRPGVGYLTRITRLSERTIQYHLELLRGSGLLTYRSKGTRVPGEGGRASEYCLTIPPAFDEDVRARTGPSEQYIRSLRGIDPAGLPLMKRLAKKASRAIRRRPARHSASRPATPSCTPMQVGCSTSSPTGTSTPPSESKLASGKPPASAPKKSPTARKRRSLNAVGRRYQLAHELITQVPWLARANTQRIAWIVRHVADAGWTAAEVIAVVGQEAAAQRVHRPSGFLASRLRGATELYSTPEHRAAILTWWQDSRHAEQARHTEWDDQWHQPTSRAVARQVDDVFSHLTTRTPVPEDDHPAYQTGGDGLVDLQQLTRDQVIDLRAAAQKDPLLIRSTIATCGEPYARRLFSNHLVDQLLRLTGTGRLILHRGLA</sequence>
<name>A0ABQ5P661_9ACTN</name>
<evidence type="ECO:0000313" key="2">
    <source>
        <dbReference type="EMBL" id="GLF98074.1"/>
    </source>
</evidence>
<gene>
    <name evidence="2" type="ORF">SYYSPA8_27275</name>
</gene>
<evidence type="ECO:0000313" key="3">
    <source>
        <dbReference type="Proteomes" id="UP001291653"/>
    </source>
</evidence>
<protein>
    <submittedName>
        <fullName evidence="2">Helix-turn-helix transcriptional regulator</fullName>
    </submittedName>
</protein>
<feature type="region of interest" description="Disordered" evidence="1">
    <location>
        <begin position="154"/>
        <end position="224"/>
    </location>
</feature>
<keyword evidence="3" id="KW-1185">Reference proteome</keyword>
<dbReference type="EMBL" id="BSBI01000013">
    <property type="protein sequence ID" value="GLF98074.1"/>
    <property type="molecule type" value="Genomic_DNA"/>
</dbReference>
<feature type="compositionally biased region" description="Basic residues" evidence="1">
    <location>
        <begin position="154"/>
        <end position="170"/>
    </location>
</feature>
<proteinExistence type="predicted"/>
<comment type="caution">
    <text evidence="2">The sequence shown here is derived from an EMBL/GenBank/DDBJ whole genome shotgun (WGS) entry which is preliminary data.</text>
</comment>
<evidence type="ECO:0000256" key="1">
    <source>
        <dbReference type="SAM" id="MobiDB-lite"/>
    </source>
</evidence>
<organism evidence="2 3">
    <name type="scientific">Streptomyces yaizuensis</name>
    <dbReference type="NCBI Taxonomy" id="2989713"/>
    <lineage>
        <taxon>Bacteria</taxon>
        <taxon>Bacillati</taxon>
        <taxon>Actinomycetota</taxon>
        <taxon>Actinomycetes</taxon>
        <taxon>Kitasatosporales</taxon>
        <taxon>Streptomycetaceae</taxon>
        <taxon>Streptomyces</taxon>
    </lineage>
</organism>
<dbReference type="Proteomes" id="UP001291653">
    <property type="component" value="Unassembled WGS sequence"/>
</dbReference>
<feature type="compositionally biased region" description="Low complexity" evidence="1">
    <location>
        <begin position="186"/>
        <end position="215"/>
    </location>
</feature>
<dbReference type="RefSeq" id="WP_323450063.1">
    <property type="nucleotide sequence ID" value="NZ_BSBI01000013.1"/>
</dbReference>
<accession>A0ABQ5P661</accession>